<evidence type="ECO:0000256" key="5">
    <source>
        <dbReference type="ARBA" id="ARBA00023069"/>
    </source>
</evidence>
<evidence type="ECO:0000313" key="8">
    <source>
        <dbReference type="RefSeq" id="XP_014482285.1"/>
    </source>
</evidence>
<gene>
    <name evidence="8 9 10 11" type="primary">LOC106748362</name>
</gene>
<dbReference type="PANTHER" id="PTHR46437">
    <property type="entry name" value="MORN REPEAT-CONTAINING PROTEIN 5"/>
    <property type="match status" value="1"/>
</dbReference>
<dbReference type="SUPFAM" id="SSF82185">
    <property type="entry name" value="Histone H3 K4-specific methyltransferase SET7/9 N-terminal domain"/>
    <property type="match status" value="1"/>
</dbReference>
<comment type="subcellular location">
    <subcellularLocation>
        <location evidence="1">Cell projection</location>
        <location evidence="1">Cilium</location>
        <location evidence="1">Flagellum</location>
    </subcellularLocation>
</comment>
<keyword evidence="4" id="KW-0282">Flagellum</keyword>
<dbReference type="InterPro" id="IPR042814">
    <property type="entry name" value="Morn5"/>
</dbReference>
<evidence type="ECO:0000256" key="3">
    <source>
        <dbReference type="ARBA" id="ARBA00022737"/>
    </source>
</evidence>
<organism evidence="7 9">
    <name type="scientific">Dinoponera quadriceps</name>
    <name type="common">South American ant</name>
    <dbReference type="NCBI Taxonomy" id="609295"/>
    <lineage>
        <taxon>Eukaryota</taxon>
        <taxon>Metazoa</taxon>
        <taxon>Ecdysozoa</taxon>
        <taxon>Arthropoda</taxon>
        <taxon>Hexapoda</taxon>
        <taxon>Insecta</taxon>
        <taxon>Pterygota</taxon>
        <taxon>Neoptera</taxon>
        <taxon>Endopterygota</taxon>
        <taxon>Hymenoptera</taxon>
        <taxon>Apocrita</taxon>
        <taxon>Aculeata</taxon>
        <taxon>Formicoidea</taxon>
        <taxon>Formicidae</taxon>
        <taxon>Ponerinae</taxon>
        <taxon>Ponerini</taxon>
        <taxon>Dinoponera</taxon>
    </lineage>
</organism>
<dbReference type="PANTHER" id="PTHR46437:SF1">
    <property type="entry name" value="MORN REPEAT-CONTAINING PROTEIN 5"/>
    <property type="match status" value="1"/>
</dbReference>
<dbReference type="KEGG" id="dqu:106748362"/>
<evidence type="ECO:0000256" key="6">
    <source>
        <dbReference type="ARBA" id="ARBA00023273"/>
    </source>
</evidence>
<dbReference type="GO" id="GO:0031514">
    <property type="term" value="C:motile cilium"/>
    <property type="evidence" value="ECO:0007669"/>
    <property type="project" value="UniProtKB-SubCell"/>
</dbReference>
<keyword evidence="6" id="KW-0966">Cell projection</keyword>
<evidence type="ECO:0000313" key="10">
    <source>
        <dbReference type="RefSeq" id="XP_014482287.1"/>
    </source>
</evidence>
<evidence type="ECO:0000313" key="7">
    <source>
        <dbReference type="Proteomes" id="UP000515204"/>
    </source>
</evidence>
<sequence>MSVDEVVQNNNNGNEDKIELLRETRFVSGSKYEGTWNAIDKEGIGRYVTPNQVILEGEFRDGMLHGHGSIYWPRAQVMDGVWNRGKMEEKKRYIFADGLTYQENEWNYCIFPDRRFYKCVVNGLRPAGKVLKTNDQPTKIIPPFCYDTGAGIFDPNEGCILSYRKCKKILSIPTTIESIWIMEYCRKDWSAPIGHHWWFYEYFQSGAADFATLPPEDETENWWRRLTSFAKHSPADMTKRARLCR</sequence>
<dbReference type="RefSeq" id="XP_014482287.1">
    <property type="nucleotide sequence ID" value="XM_014626801.1"/>
</dbReference>
<reference evidence="8 9" key="1">
    <citation type="submission" date="2025-04" db="UniProtKB">
        <authorList>
            <consortium name="RefSeq"/>
        </authorList>
    </citation>
    <scope>IDENTIFICATION</scope>
</reference>
<dbReference type="Gene3D" id="2.20.110.10">
    <property type="entry name" value="Histone H3 K4-specific methyltransferase SET7/9 N-terminal domain"/>
    <property type="match status" value="1"/>
</dbReference>
<dbReference type="RefSeq" id="XP_014482286.1">
    <property type="nucleotide sequence ID" value="XM_014626800.1"/>
</dbReference>
<name>A0A6P3XUV9_DINQU</name>
<dbReference type="AlphaFoldDB" id="A0A6P3XUV9"/>
<dbReference type="Pfam" id="PF02493">
    <property type="entry name" value="MORN"/>
    <property type="match status" value="2"/>
</dbReference>
<evidence type="ECO:0000313" key="9">
    <source>
        <dbReference type="RefSeq" id="XP_014482286.1"/>
    </source>
</evidence>
<dbReference type="InterPro" id="IPR003409">
    <property type="entry name" value="MORN"/>
</dbReference>
<keyword evidence="3" id="KW-0677">Repeat</keyword>
<protein>
    <recommendedName>
        <fullName evidence="2">MORN repeat-containing protein 5</fullName>
    </recommendedName>
</protein>
<evidence type="ECO:0000313" key="11">
    <source>
        <dbReference type="RefSeq" id="XP_014482288.1"/>
    </source>
</evidence>
<dbReference type="OrthoDB" id="300500at2759"/>
<accession>A0A6P3XUV9</accession>
<dbReference type="Proteomes" id="UP000515204">
    <property type="component" value="Unplaced"/>
</dbReference>
<evidence type="ECO:0000256" key="4">
    <source>
        <dbReference type="ARBA" id="ARBA00022846"/>
    </source>
</evidence>
<keyword evidence="5" id="KW-0969">Cilium</keyword>
<evidence type="ECO:0000256" key="2">
    <source>
        <dbReference type="ARBA" id="ARBA00016322"/>
    </source>
</evidence>
<keyword evidence="7" id="KW-1185">Reference proteome</keyword>
<dbReference type="RefSeq" id="XP_014482288.1">
    <property type="nucleotide sequence ID" value="XM_014626802.1"/>
</dbReference>
<dbReference type="RefSeq" id="XP_014482285.1">
    <property type="nucleotide sequence ID" value="XM_014626799.1"/>
</dbReference>
<dbReference type="GeneID" id="106748362"/>
<proteinExistence type="predicted"/>
<evidence type="ECO:0000256" key="1">
    <source>
        <dbReference type="ARBA" id="ARBA00004230"/>
    </source>
</evidence>